<gene>
    <name evidence="3" type="ORF">PGLA1383_LOCUS52130</name>
</gene>
<dbReference type="InterPro" id="IPR044288">
    <property type="entry name" value="ZNF598/HEL2"/>
</dbReference>
<dbReference type="AlphaFoldDB" id="A0A813HGT3"/>
<evidence type="ECO:0000256" key="1">
    <source>
        <dbReference type="SAM" id="MobiDB-lite"/>
    </source>
</evidence>
<evidence type="ECO:0000313" key="4">
    <source>
        <dbReference type="Proteomes" id="UP000654075"/>
    </source>
</evidence>
<organism evidence="3 4">
    <name type="scientific">Polarella glacialis</name>
    <name type="common">Dinoflagellate</name>
    <dbReference type="NCBI Taxonomy" id="89957"/>
    <lineage>
        <taxon>Eukaryota</taxon>
        <taxon>Sar</taxon>
        <taxon>Alveolata</taxon>
        <taxon>Dinophyceae</taxon>
        <taxon>Suessiales</taxon>
        <taxon>Suessiaceae</taxon>
        <taxon>Polarella</taxon>
    </lineage>
</organism>
<dbReference type="PANTHER" id="PTHR22938:SF15">
    <property type="entry name" value="OS01G0568000 PROTEIN"/>
    <property type="match status" value="1"/>
</dbReference>
<dbReference type="GO" id="GO:0043022">
    <property type="term" value="F:ribosome binding"/>
    <property type="evidence" value="ECO:0007669"/>
    <property type="project" value="TreeGrafter"/>
</dbReference>
<feature type="region of interest" description="Disordered" evidence="1">
    <location>
        <begin position="115"/>
        <end position="136"/>
    </location>
</feature>
<keyword evidence="4" id="KW-1185">Reference proteome</keyword>
<proteinExistence type="predicted"/>
<feature type="domain" description="C2H2-type" evidence="2">
    <location>
        <begin position="5"/>
        <end position="28"/>
    </location>
</feature>
<dbReference type="InterPro" id="IPR013087">
    <property type="entry name" value="Znf_C2H2_type"/>
</dbReference>
<feature type="non-terminal residue" evidence="3">
    <location>
        <position position="204"/>
    </location>
</feature>
<feature type="non-terminal residue" evidence="3">
    <location>
        <position position="1"/>
    </location>
</feature>
<dbReference type="Proteomes" id="UP000654075">
    <property type="component" value="Unassembled WGS sequence"/>
</dbReference>
<dbReference type="GO" id="GO:0072344">
    <property type="term" value="P:rescue of stalled ribosome"/>
    <property type="evidence" value="ECO:0007669"/>
    <property type="project" value="InterPro"/>
</dbReference>
<name>A0A813HGT3_POLGL</name>
<dbReference type="OrthoDB" id="3838338at2759"/>
<dbReference type="EMBL" id="CAJNNV010031538">
    <property type="protein sequence ID" value="CAE8636719.1"/>
    <property type="molecule type" value="Genomic_DNA"/>
</dbReference>
<comment type="caution">
    <text evidence="3">The sequence shown here is derived from an EMBL/GenBank/DDBJ whole genome shotgun (WGS) entry which is preliminary data.</text>
</comment>
<dbReference type="GO" id="GO:0016567">
    <property type="term" value="P:protein ubiquitination"/>
    <property type="evidence" value="ECO:0007669"/>
    <property type="project" value="TreeGrafter"/>
</dbReference>
<feature type="domain" description="C2H2-type" evidence="2">
    <location>
        <begin position="29"/>
        <end position="58"/>
    </location>
</feature>
<dbReference type="SMART" id="SM00355">
    <property type="entry name" value="ZnF_C2H2"/>
    <property type="match status" value="3"/>
</dbReference>
<reference evidence="3" key="1">
    <citation type="submission" date="2021-02" db="EMBL/GenBank/DDBJ databases">
        <authorList>
            <person name="Dougan E. K."/>
            <person name="Rhodes N."/>
            <person name="Thang M."/>
            <person name="Chan C."/>
        </authorList>
    </citation>
    <scope>NUCLEOTIDE SEQUENCE</scope>
</reference>
<protein>
    <recommendedName>
        <fullName evidence="2">C2H2-type domain-containing protein</fullName>
    </recommendedName>
</protein>
<feature type="region of interest" description="Disordered" evidence="1">
    <location>
        <begin position="157"/>
        <end position="204"/>
    </location>
</feature>
<sequence length="204" mass="22751">VPPHPPCEFCNDRLYNDDALLTHMHKKHHLCSLCDRNGRKNEFFANWRCLALHYQEKHHVCAHKDCMRGGHRLIAFADEEELSIHYYAEHQDASRLAAGGKVKLQVGQTSYADEVQARENRATGSKGKGRGKGSGSALAQIAPVRFSWPSTATKADWALDGANNSEELGRDSESDGEGERYPVREVVPAESRRGPVTEASQQEE</sequence>
<accession>A0A813HGT3</accession>
<dbReference type="GO" id="GO:0061630">
    <property type="term" value="F:ubiquitin protein ligase activity"/>
    <property type="evidence" value="ECO:0007669"/>
    <property type="project" value="InterPro"/>
</dbReference>
<feature type="domain" description="C2H2-type" evidence="2">
    <location>
        <begin position="59"/>
        <end position="90"/>
    </location>
</feature>
<evidence type="ECO:0000259" key="2">
    <source>
        <dbReference type="SMART" id="SM00355"/>
    </source>
</evidence>
<dbReference type="PANTHER" id="PTHR22938">
    <property type="entry name" value="ZINC FINGER PROTEIN 598"/>
    <property type="match status" value="1"/>
</dbReference>
<feature type="compositionally biased region" description="Basic and acidic residues" evidence="1">
    <location>
        <begin position="167"/>
        <end position="183"/>
    </location>
</feature>
<evidence type="ECO:0000313" key="3">
    <source>
        <dbReference type="EMBL" id="CAE8636719.1"/>
    </source>
</evidence>